<organism evidence="1 2">
    <name type="scientific">Effusibacillus dendaii</name>
    <dbReference type="NCBI Taxonomy" id="2743772"/>
    <lineage>
        <taxon>Bacteria</taxon>
        <taxon>Bacillati</taxon>
        <taxon>Bacillota</taxon>
        <taxon>Bacilli</taxon>
        <taxon>Bacillales</taxon>
        <taxon>Alicyclobacillaceae</taxon>
        <taxon>Effusibacillus</taxon>
    </lineage>
</organism>
<evidence type="ECO:0000313" key="1">
    <source>
        <dbReference type="EMBL" id="BCJ86775.1"/>
    </source>
</evidence>
<dbReference type="AlphaFoldDB" id="A0A7I8D9L8"/>
<reference evidence="1 2" key="1">
    <citation type="submission" date="2020-08" db="EMBL/GenBank/DDBJ databases">
        <title>Complete Genome Sequence of Effusibacillus dendaii Strain skT53, Isolated from Farmland soil.</title>
        <authorList>
            <person name="Konishi T."/>
            <person name="Kawasaki H."/>
        </authorList>
    </citation>
    <scope>NUCLEOTIDE SEQUENCE [LARGE SCALE GENOMIC DNA]</scope>
    <source>
        <strain evidence="2">skT53</strain>
    </source>
</reference>
<protein>
    <submittedName>
        <fullName evidence="1">Uncharacterized protein</fullName>
    </submittedName>
</protein>
<name>A0A7I8D9L8_9BACL</name>
<sequence>MATASPLLHEFWEKSLHNMPRDKVTEFLKEIGFTYSTSRLSDDELRKILFGLIAKLDETSQQDTIRILRVY</sequence>
<dbReference type="EMBL" id="AP023366">
    <property type="protein sequence ID" value="BCJ86775.1"/>
    <property type="molecule type" value="Genomic_DNA"/>
</dbReference>
<dbReference type="RefSeq" id="WP_200760737.1">
    <property type="nucleotide sequence ID" value="NZ_AP023366.1"/>
</dbReference>
<gene>
    <name evidence="1" type="ORF">skT53_17600</name>
</gene>
<dbReference type="Proteomes" id="UP000593802">
    <property type="component" value="Chromosome"/>
</dbReference>
<accession>A0A7I8D9L8</accession>
<proteinExistence type="predicted"/>
<dbReference type="KEGG" id="eff:skT53_17600"/>
<keyword evidence="2" id="KW-1185">Reference proteome</keyword>
<evidence type="ECO:0000313" key="2">
    <source>
        <dbReference type="Proteomes" id="UP000593802"/>
    </source>
</evidence>